<dbReference type="FunFam" id="1.10.150.20:FF:000011">
    <property type="entry name" value="exonuclease 1"/>
    <property type="match status" value="1"/>
</dbReference>
<dbReference type="InParanoid" id="A0A0L0H3V4"/>
<dbReference type="CDD" id="cd09857">
    <property type="entry name" value="PIN_EXO1"/>
    <property type="match status" value="1"/>
</dbReference>
<dbReference type="Pfam" id="PF00867">
    <property type="entry name" value="XPG_I"/>
    <property type="match status" value="1"/>
</dbReference>
<evidence type="ECO:0000259" key="11">
    <source>
        <dbReference type="SMART" id="SM00484"/>
    </source>
</evidence>
<comment type="cofactor">
    <cofactor evidence="9">
        <name>Mg(2+)</name>
        <dbReference type="ChEBI" id="CHEBI:18420"/>
    </cofactor>
    <text evidence="9">Binds 2 magnesium ions per subunit. They probably participate in the reaction catalyzed by the enzyme. May bind an additional third magnesium ion after substrate binding.</text>
</comment>
<keyword evidence="7 9" id="KW-0234">DNA repair</keyword>
<comment type="function">
    <text evidence="9">5'-&gt;3' double-stranded DNA exonuclease which may also possess a cryptic 3'-&gt;5' double-stranded DNA exonuclease activity. Functions in DNA mismatch repair.</text>
</comment>
<keyword evidence="9" id="KW-0269">Exonuclease</keyword>
<feature type="compositionally biased region" description="Low complexity" evidence="10">
    <location>
        <begin position="481"/>
        <end position="494"/>
    </location>
</feature>
<dbReference type="STRING" id="645134.A0A0L0H3V4"/>
<dbReference type="SMART" id="SM00485">
    <property type="entry name" value="XPGN"/>
    <property type="match status" value="1"/>
</dbReference>
<name>A0A0L0H3V4_SPIPD</name>
<keyword evidence="6 9" id="KW-0460">Magnesium</keyword>
<evidence type="ECO:0000256" key="7">
    <source>
        <dbReference type="ARBA" id="ARBA00023204"/>
    </source>
</evidence>
<dbReference type="GO" id="GO:0006310">
    <property type="term" value="P:DNA recombination"/>
    <property type="evidence" value="ECO:0007669"/>
    <property type="project" value="TreeGrafter"/>
</dbReference>
<dbReference type="GO" id="GO:0003677">
    <property type="term" value="F:DNA binding"/>
    <property type="evidence" value="ECO:0007669"/>
    <property type="project" value="UniProtKB-UniRule"/>
</dbReference>
<dbReference type="OrthoDB" id="26491at2759"/>
<dbReference type="VEuPathDB" id="FungiDB:SPPG_08543"/>
<keyword evidence="14" id="KW-1185">Reference proteome</keyword>
<dbReference type="FunCoup" id="A0A0L0H3V4">
    <property type="interactions" value="245"/>
</dbReference>
<evidence type="ECO:0000256" key="4">
    <source>
        <dbReference type="ARBA" id="ARBA00022763"/>
    </source>
</evidence>
<keyword evidence="5 9" id="KW-0378">Hydrolase</keyword>
<keyword evidence="3 9" id="KW-0479">Metal-binding</keyword>
<evidence type="ECO:0000256" key="8">
    <source>
        <dbReference type="ARBA" id="ARBA00023242"/>
    </source>
</evidence>
<keyword evidence="9" id="KW-0267">Excision nuclease</keyword>
<dbReference type="InterPro" id="IPR029060">
    <property type="entry name" value="PIN-like_dom_sf"/>
</dbReference>
<organism evidence="13 14">
    <name type="scientific">Spizellomyces punctatus (strain DAOM BR117)</name>
    <dbReference type="NCBI Taxonomy" id="645134"/>
    <lineage>
        <taxon>Eukaryota</taxon>
        <taxon>Fungi</taxon>
        <taxon>Fungi incertae sedis</taxon>
        <taxon>Chytridiomycota</taxon>
        <taxon>Chytridiomycota incertae sedis</taxon>
        <taxon>Chytridiomycetes</taxon>
        <taxon>Spizellomycetales</taxon>
        <taxon>Spizellomycetaceae</taxon>
        <taxon>Spizellomyces</taxon>
    </lineage>
</organism>
<protein>
    <recommendedName>
        <fullName evidence="9">Exonuclease 1</fullName>
        <ecNumber evidence="9">3.1.-.-</ecNumber>
    </recommendedName>
</protein>
<keyword evidence="8 9" id="KW-0539">Nucleus</keyword>
<dbReference type="InterPro" id="IPR006086">
    <property type="entry name" value="XPG-I_dom"/>
</dbReference>
<dbReference type="Gene3D" id="1.10.150.20">
    <property type="entry name" value="5' to 3' exonuclease, C-terminal subdomain"/>
    <property type="match status" value="1"/>
</dbReference>
<dbReference type="Proteomes" id="UP000053201">
    <property type="component" value="Unassembled WGS sequence"/>
</dbReference>
<dbReference type="InterPro" id="IPR006084">
    <property type="entry name" value="XPG/Rad2"/>
</dbReference>
<dbReference type="PANTHER" id="PTHR11081:SF8">
    <property type="entry name" value="EXONUCLEASE 1"/>
    <property type="match status" value="1"/>
</dbReference>
<dbReference type="SMART" id="SM00484">
    <property type="entry name" value="XPGI"/>
    <property type="match status" value="1"/>
</dbReference>
<dbReference type="InterPro" id="IPR006085">
    <property type="entry name" value="XPG_DNA_repair_N"/>
</dbReference>
<sequence>MGIQGLLPFLKDIHRHVHISTYRGQTVAVDTYVWLHRGAFACALELATGRPTRKYVDYCMRQVQFLLNHNVRPIMVFDGGCLPMKAETEKQRRKRREDNMKKGHQFLRTGQMMKATDCFRQCVDVTPRMAYEVIKELQRANVEYIVAPYEADAQITFLLNSGLASAAITEDSDLLVFGCSKVLLKLDREGNAVEISIDDFGHIDGMETWTHRRFRQMCILSGCDYLESPQGVGIKKAHGLLKYKDAEELIKGWRWGRAVNAPKCPGDYLERFRLAELTFLHQRVYDPRSGTIIHLNPLPSNLQLDTQLIRFLGPDLSPDIAKGIATGILDPDTKLPFEGDAGLPLDANATSAGPSLPPPSNSMDTTVAEPANTKENLSPMNFQGTHFKGPPSEPDKPSICADSTPIFQHSPHSKILNLKPRNVSLPDEKSVSRTGSISPFFQSLSSLGKQAAKRELLTPRKVEDMDETGSSAKAEIPALMASQDDSQDASSQTANDGSLVKRSWNDQPLSISSQPLQTSASGTISLGITSTRVEKSVKRRKSDTETDGTLIASYSSAQEFTSTVEKVSSSTLSASTTIPPAAHAQPGIGHRSIIRTHIFRKGVVAQGIGARCSITPASHTKFRQHVLQFSHVGSSTSLKATKKRLGVGKIKEKR</sequence>
<dbReference type="GO" id="GO:0046872">
    <property type="term" value="F:metal ion binding"/>
    <property type="evidence" value="ECO:0007669"/>
    <property type="project" value="UniProtKB-UniRule"/>
</dbReference>
<gene>
    <name evidence="13" type="ORF">SPPG_08543</name>
</gene>
<dbReference type="eggNOG" id="KOG2518">
    <property type="taxonomic scope" value="Eukaryota"/>
</dbReference>
<dbReference type="GO" id="GO:0005634">
    <property type="term" value="C:nucleus"/>
    <property type="evidence" value="ECO:0007669"/>
    <property type="project" value="UniProtKB-SubCell"/>
</dbReference>
<evidence type="ECO:0000259" key="12">
    <source>
        <dbReference type="SMART" id="SM00485"/>
    </source>
</evidence>
<dbReference type="GO" id="GO:0035312">
    <property type="term" value="F:5'-3' DNA exonuclease activity"/>
    <property type="evidence" value="ECO:0007669"/>
    <property type="project" value="UniProtKB-UniRule"/>
</dbReference>
<evidence type="ECO:0000256" key="1">
    <source>
        <dbReference type="ARBA" id="ARBA00004123"/>
    </source>
</evidence>
<evidence type="ECO:0000313" key="14">
    <source>
        <dbReference type="Proteomes" id="UP000053201"/>
    </source>
</evidence>
<dbReference type="GO" id="GO:0006298">
    <property type="term" value="P:mismatch repair"/>
    <property type="evidence" value="ECO:0007669"/>
    <property type="project" value="TreeGrafter"/>
</dbReference>
<dbReference type="PRINTS" id="PR00853">
    <property type="entry name" value="XPGRADSUPER"/>
</dbReference>
<evidence type="ECO:0000256" key="9">
    <source>
        <dbReference type="RuleBase" id="RU910737"/>
    </source>
</evidence>
<dbReference type="GO" id="GO:0017108">
    <property type="term" value="F:5'-flap endonuclease activity"/>
    <property type="evidence" value="ECO:0007669"/>
    <property type="project" value="TreeGrafter"/>
</dbReference>
<reference evidence="13 14" key="1">
    <citation type="submission" date="2009-08" db="EMBL/GenBank/DDBJ databases">
        <title>The Genome Sequence of Spizellomyces punctatus strain DAOM BR117.</title>
        <authorList>
            <consortium name="The Broad Institute Genome Sequencing Platform"/>
            <person name="Russ C."/>
            <person name="Cuomo C."/>
            <person name="Shea T."/>
            <person name="Young S.K."/>
            <person name="Zeng Q."/>
            <person name="Koehrsen M."/>
            <person name="Haas B."/>
            <person name="Borodovsky M."/>
            <person name="Guigo R."/>
            <person name="Alvarado L."/>
            <person name="Berlin A."/>
            <person name="Bochicchio J."/>
            <person name="Borenstein D."/>
            <person name="Chapman S."/>
            <person name="Chen Z."/>
            <person name="Engels R."/>
            <person name="Freedman E."/>
            <person name="Gellesch M."/>
            <person name="Goldberg J."/>
            <person name="Griggs A."/>
            <person name="Gujja S."/>
            <person name="Heiman D."/>
            <person name="Hepburn T."/>
            <person name="Howarth C."/>
            <person name="Jen D."/>
            <person name="Larson L."/>
            <person name="Lewis B."/>
            <person name="Mehta T."/>
            <person name="Park D."/>
            <person name="Pearson M."/>
            <person name="Roberts A."/>
            <person name="Saif S."/>
            <person name="Shenoy N."/>
            <person name="Sisk P."/>
            <person name="Stolte C."/>
            <person name="Sykes S."/>
            <person name="Thomson T."/>
            <person name="Walk T."/>
            <person name="White J."/>
            <person name="Yandava C."/>
            <person name="Burger G."/>
            <person name="Gray M.W."/>
            <person name="Holland P.W.H."/>
            <person name="King N."/>
            <person name="Lang F.B.F."/>
            <person name="Roger A.J."/>
            <person name="Ruiz-Trillo I."/>
            <person name="Lander E."/>
            <person name="Nusbaum C."/>
        </authorList>
    </citation>
    <scope>NUCLEOTIDE SEQUENCE [LARGE SCALE GENOMIC DNA]</scope>
    <source>
        <strain evidence="13 14">DAOM BR117</strain>
    </source>
</reference>
<feature type="domain" description="XPG N-terminal" evidence="12">
    <location>
        <begin position="1"/>
        <end position="99"/>
    </location>
</feature>
<dbReference type="FunFam" id="3.40.50.1010:FF:000002">
    <property type="entry name" value="Exonuclease 1, putative"/>
    <property type="match status" value="1"/>
</dbReference>
<comment type="similarity">
    <text evidence="9">Belongs to the XPG/RAD2 endonuclease family. EXO1 subfamily.</text>
</comment>
<dbReference type="InterPro" id="IPR008918">
    <property type="entry name" value="HhH2"/>
</dbReference>
<dbReference type="SUPFAM" id="SSF47807">
    <property type="entry name" value="5' to 3' exonuclease, C-terminal subdomain"/>
    <property type="match status" value="1"/>
</dbReference>
<dbReference type="PANTHER" id="PTHR11081">
    <property type="entry name" value="FLAP ENDONUCLEASE FAMILY MEMBER"/>
    <property type="match status" value="1"/>
</dbReference>
<dbReference type="RefSeq" id="XP_016604195.1">
    <property type="nucleotide sequence ID" value="XM_016756693.1"/>
</dbReference>
<evidence type="ECO:0000256" key="2">
    <source>
        <dbReference type="ARBA" id="ARBA00022722"/>
    </source>
</evidence>
<dbReference type="Gene3D" id="3.40.50.1010">
    <property type="entry name" value="5'-nuclease"/>
    <property type="match status" value="1"/>
</dbReference>
<dbReference type="EC" id="3.1.-.-" evidence="9"/>
<feature type="domain" description="XPG-I" evidence="11">
    <location>
        <begin position="138"/>
        <end position="202"/>
    </location>
</feature>
<dbReference type="InterPro" id="IPR036279">
    <property type="entry name" value="5-3_exonuclease_C_sf"/>
</dbReference>
<proteinExistence type="inferred from homology"/>
<feature type="region of interest" description="Disordered" evidence="10">
    <location>
        <begin position="481"/>
        <end position="500"/>
    </location>
</feature>
<feature type="region of interest" description="Disordered" evidence="10">
    <location>
        <begin position="339"/>
        <end position="366"/>
    </location>
</feature>
<dbReference type="AlphaFoldDB" id="A0A0L0H3V4"/>
<dbReference type="SMART" id="SM00279">
    <property type="entry name" value="HhH2"/>
    <property type="match status" value="1"/>
</dbReference>
<keyword evidence="9" id="KW-0238">DNA-binding</keyword>
<keyword evidence="2 9" id="KW-0540">Nuclease</keyword>
<dbReference type="EMBL" id="KQ257471">
    <property type="protein sequence ID" value="KNC96155.1"/>
    <property type="molecule type" value="Genomic_DNA"/>
</dbReference>
<dbReference type="GeneID" id="27691700"/>
<evidence type="ECO:0000256" key="5">
    <source>
        <dbReference type="ARBA" id="ARBA00022801"/>
    </source>
</evidence>
<dbReference type="Pfam" id="PF00752">
    <property type="entry name" value="XPG_N"/>
    <property type="match status" value="1"/>
</dbReference>
<evidence type="ECO:0000256" key="10">
    <source>
        <dbReference type="SAM" id="MobiDB-lite"/>
    </source>
</evidence>
<dbReference type="SUPFAM" id="SSF88723">
    <property type="entry name" value="PIN domain-like"/>
    <property type="match status" value="1"/>
</dbReference>
<dbReference type="InterPro" id="IPR044752">
    <property type="entry name" value="PIN-like_EXO1"/>
</dbReference>
<keyword evidence="9" id="KW-0228">DNA excision</keyword>
<comment type="subcellular location">
    <subcellularLocation>
        <location evidence="1 9">Nucleus</location>
    </subcellularLocation>
</comment>
<evidence type="ECO:0000313" key="13">
    <source>
        <dbReference type="EMBL" id="KNC96155.1"/>
    </source>
</evidence>
<keyword evidence="4 9" id="KW-0227">DNA damage</keyword>
<evidence type="ECO:0000256" key="6">
    <source>
        <dbReference type="ARBA" id="ARBA00022842"/>
    </source>
</evidence>
<evidence type="ECO:0000256" key="3">
    <source>
        <dbReference type="ARBA" id="ARBA00022723"/>
    </source>
</evidence>
<accession>A0A0L0H3V4</accession>